<keyword evidence="1" id="KW-0418">Kinase</keyword>
<dbReference type="EMBL" id="FNWO01000019">
    <property type="protein sequence ID" value="SEH63280.1"/>
    <property type="molecule type" value="Genomic_DNA"/>
</dbReference>
<protein>
    <submittedName>
        <fullName evidence="1">Cytidylate kinase</fullName>
    </submittedName>
</protein>
<dbReference type="AlphaFoldDB" id="A0A1H6JVI6"/>
<evidence type="ECO:0000313" key="1">
    <source>
        <dbReference type="EMBL" id="SEH63280.1"/>
    </source>
</evidence>
<dbReference type="RefSeq" id="WP_074770410.1">
    <property type="nucleotide sequence ID" value="NZ_FNWO01000019.1"/>
</dbReference>
<accession>A0A1H6JVI6</accession>
<keyword evidence="2" id="KW-1185">Reference proteome</keyword>
<proteinExistence type="predicted"/>
<name>A0A1H6JVI6_MAGFU</name>
<organism evidence="1 2">
    <name type="scientific">Magnetospirillum fulvum</name>
    <name type="common">Rhodospirillum fulvum</name>
    <dbReference type="NCBI Taxonomy" id="1082"/>
    <lineage>
        <taxon>Bacteria</taxon>
        <taxon>Pseudomonadati</taxon>
        <taxon>Pseudomonadota</taxon>
        <taxon>Alphaproteobacteria</taxon>
        <taxon>Rhodospirillales</taxon>
        <taxon>Rhodospirillaceae</taxon>
        <taxon>Magnetospirillum</taxon>
    </lineage>
</organism>
<dbReference type="Gene3D" id="3.40.50.300">
    <property type="entry name" value="P-loop containing nucleotide triphosphate hydrolases"/>
    <property type="match status" value="1"/>
</dbReference>
<dbReference type="InterPro" id="IPR027417">
    <property type="entry name" value="P-loop_NTPase"/>
</dbReference>
<dbReference type="Pfam" id="PF13189">
    <property type="entry name" value="Cytidylate_kin2"/>
    <property type="match status" value="1"/>
</dbReference>
<dbReference type="SUPFAM" id="SSF52540">
    <property type="entry name" value="P-loop containing nucleoside triphosphate hydrolases"/>
    <property type="match status" value="1"/>
</dbReference>
<reference evidence="2" key="1">
    <citation type="submission" date="2016-10" db="EMBL/GenBank/DDBJ databases">
        <authorList>
            <person name="Varghese N."/>
            <person name="Submissions S."/>
        </authorList>
    </citation>
    <scope>NUCLEOTIDE SEQUENCE [LARGE SCALE GENOMIC DNA]</scope>
    <source>
        <strain evidence="2">DSM 13234</strain>
    </source>
</reference>
<evidence type="ECO:0000313" key="2">
    <source>
        <dbReference type="Proteomes" id="UP000182983"/>
    </source>
</evidence>
<dbReference type="GO" id="GO:0016301">
    <property type="term" value="F:kinase activity"/>
    <property type="evidence" value="ECO:0007669"/>
    <property type="project" value="UniProtKB-KW"/>
</dbReference>
<sequence>MTNTVLSVISALAAVGSNPHEGSPRLPPKPVITLSRDFGSGGDVIATKLAQALDLPLYDDQVLRDVATRLKDDPAIVRMLDESFGRAKDMWLYRLLSGKDIGPDSYRDTLVKVVVSLSRLGGIIVGRGAHVILFEECALRVRIAGTPEICARRMAAAGHGKEEDLLAQARDINHRRGKFVWEVFQSRLSDANEFDLTINTDRMDNFDDVVDTIVVLAKAVQGGRVLRQDLKRD</sequence>
<keyword evidence="1" id="KW-0808">Transferase</keyword>
<dbReference type="OrthoDB" id="9781180at2"/>
<dbReference type="Proteomes" id="UP000182983">
    <property type="component" value="Unassembled WGS sequence"/>
</dbReference>
<gene>
    <name evidence="1" type="ORF">SAMN04244559_03239</name>
</gene>